<evidence type="ECO:0000256" key="4">
    <source>
        <dbReference type="SAM" id="Phobius"/>
    </source>
</evidence>
<keyword evidence="4" id="KW-0472">Membrane</keyword>
<proteinExistence type="inferred from homology"/>
<sequence>MVVITGASSGIGRATAREFARRGSRLVLASRSATALKPVADECRTLGARVRAIATDVGREEAVDALAAEAIAEFGRIDVWVGNAGVMSYGAFERTPSRIFRQVVETNLMGQVHGARAVLPHFRRQGRGTLVLVGSLYSRLASPEIAPYVTSKFGLQGFAESLRQELRGSGIRLRLILPATIDTPIYQHAANFTGRRVHPLPPATSPRRVAHAIVRAPHRRRFTTFVGNAQRAGLILHGVWPRGYDAVVSWLKHRVELRVAGAPPTAGTVLSPKDGGDASTGGWRWWPGRLAGGMLLAGTVLVAAAALRRR</sequence>
<evidence type="ECO:0000313" key="6">
    <source>
        <dbReference type="EMBL" id="NLP85747.1"/>
    </source>
</evidence>
<keyword evidence="7" id="KW-1185">Reference proteome</keyword>
<dbReference type="Gene3D" id="3.40.50.720">
    <property type="entry name" value="NAD(P)-binding Rossmann-like Domain"/>
    <property type="match status" value="1"/>
</dbReference>
<dbReference type="PANTHER" id="PTHR44196:SF1">
    <property type="entry name" value="DEHYDROGENASE_REDUCTASE SDR FAMILY MEMBER 7B"/>
    <property type="match status" value="1"/>
</dbReference>
<dbReference type="Proteomes" id="UP001429745">
    <property type="component" value="Unassembled WGS sequence"/>
</dbReference>
<evidence type="ECO:0000313" key="7">
    <source>
        <dbReference type="Proteomes" id="UP001429745"/>
    </source>
</evidence>
<evidence type="ECO:0000256" key="2">
    <source>
        <dbReference type="ARBA" id="ARBA00023002"/>
    </source>
</evidence>
<dbReference type="PANTHER" id="PTHR44196">
    <property type="entry name" value="DEHYDROGENASE/REDUCTASE SDR FAMILY MEMBER 7B"/>
    <property type="match status" value="1"/>
</dbReference>
<name>A0ABX1KGZ9_9MICO</name>
<evidence type="ECO:0000256" key="3">
    <source>
        <dbReference type="RuleBase" id="RU000363"/>
    </source>
</evidence>
<keyword evidence="4" id="KW-1133">Transmembrane helix</keyword>
<feature type="domain" description="Ketoreductase" evidence="5">
    <location>
        <begin position="2"/>
        <end position="179"/>
    </location>
</feature>
<dbReference type="Pfam" id="PF00106">
    <property type="entry name" value="adh_short"/>
    <property type="match status" value="1"/>
</dbReference>
<dbReference type="RefSeq" id="WP_168914216.1">
    <property type="nucleotide sequence ID" value="NZ_JABACI010000005.1"/>
</dbReference>
<reference evidence="6 7" key="1">
    <citation type="submission" date="2020-04" db="EMBL/GenBank/DDBJ databases">
        <title>CFH 90308 Microbacterium sp.</title>
        <authorList>
            <person name="Nie G."/>
            <person name="Ming H."/>
            <person name="Xia T."/>
        </authorList>
    </citation>
    <scope>NUCLEOTIDE SEQUENCE [LARGE SCALE GENOMIC DNA]</scope>
    <source>
        <strain evidence="6 7">CFH 90308</strain>
    </source>
</reference>
<dbReference type="SMART" id="SM00822">
    <property type="entry name" value="PKS_KR"/>
    <property type="match status" value="1"/>
</dbReference>
<feature type="transmembrane region" description="Helical" evidence="4">
    <location>
        <begin position="286"/>
        <end position="307"/>
    </location>
</feature>
<dbReference type="InterPro" id="IPR036291">
    <property type="entry name" value="NAD(P)-bd_dom_sf"/>
</dbReference>
<dbReference type="PRINTS" id="PR00081">
    <property type="entry name" value="GDHRDH"/>
</dbReference>
<dbReference type="InterPro" id="IPR002347">
    <property type="entry name" value="SDR_fam"/>
</dbReference>
<dbReference type="InterPro" id="IPR057326">
    <property type="entry name" value="KR_dom"/>
</dbReference>
<organism evidence="6 7">
    <name type="scientific">Microbacterium salsuginis</name>
    <dbReference type="NCBI Taxonomy" id="2722803"/>
    <lineage>
        <taxon>Bacteria</taxon>
        <taxon>Bacillati</taxon>
        <taxon>Actinomycetota</taxon>
        <taxon>Actinomycetes</taxon>
        <taxon>Micrococcales</taxon>
        <taxon>Microbacteriaceae</taxon>
        <taxon>Microbacterium</taxon>
    </lineage>
</organism>
<accession>A0ABX1KGZ9</accession>
<keyword evidence="4" id="KW-0812">Transmembrane</keyword>
<gene>
    <name evidence="6" type="ORF">HF576_18080</name>
</gene>
<comment type="similarity">
    <text evidence="1 3">Belongs to the short-chain dehydrogenases/reductases (SDR) family.</text>
</comment>
<dbReference type="InterPro" id="IPR020904">
    <property type="entry name" value="Sc_DH/Rdtase_CS"/>
</dbReference>
<dbReference type="EMBL" id="JABACI010000005">
    <property type="protein sequence ID" value="NLP85747.1"/>
    <property type="molecule type" value="Genomic_DNA"/>
</dbReference>
<keyword evidence="2" id="KW-0560">Oxidoreductase</keyword>
<evidence type="ECO:0000256" key="1">
    <source>
        <dbReference type="ARBA" id="ARBA00006484"/>
    </source>
</evidence>
<protein>
    <submittedName>
        <fullName evidence="6">SDR family NAD(P)-dependent oxidoreductase</fullName>
    </submittedName>
</protein>
<dbReference type="SUPFAM" id="SSF51735">
    <property type="entry name" value="NAD(P)-binding Rossmann-fold domains"/>
    <property type="match status" value="1"/>
</dbReference>
<comment type="caution">
    <text evidence="6">The sequence shown here is derived from an EMBL/GenBank/DDBJ whole genome shotgun (WGS) entry which is preliminary data.</text>
</comment>
<dbReference type="PROSITE" id="PS00061">
    <property type="entry name" value="ADH_SHORT"/>
    <property type="match status" value="1"/>
</dbReference>
<dbReference type="PRINTS" id="PR00080">
    <property type="entry name" value="SDRFAMILY"/>
</dbReference>
<evidence type="ECO:0000259" key="5">
    <source>
        <dbReference type="SMART" id="SM00822"/>
    </source>
</evidence>